<sequence length="113" mass="13216">MTTKFFDRLSKNFIQLLEEPVDYNVSIEIGEASNQTFKLRLKFAQIYRTNYQVKNLAKHPSTIFESENFYSLSEDALMSIIKRDDLQLVEAKNPILPTDLKENFLTLKTTFTN</sequence>
<gene>
    <name evidence="1" type="ORF">Glove_126g15</name>
</gene>
<proteinExistence type="predicted"/>
<reference evidence="1 2" key="1">
    <citation type="submission" date="2018-08" db="EMBL/GenBank/DDBJ databases">
        <title>Genome and evolution of the arbuscular mycorrhizal fungus Diversispora epigaea (formerly Glomus versiforme) and its bacterial endosymbionts.</title>
        <authorList>
            <person name="Sun X."/>
            <person name="Fei Z."/>
            <person name="Harrison M."/>
        </authorList>
    </citation>
    <scope>NUCLEOTIDE SEQUENCE [LARGE SCALE GENOMIC DNA]</scope>
    <source>
        <strain evidence="1 2">IT104</strain>
    </source>
</reference>
<keyword evidence="2" id="KW-1185">Reference proteome</keyword>
<dbReference type="AlphaFoldDB" id="A0A397J7Q1"/>
<organism evidence="1 2">
    <name type="scientific">Diversispora epigaea</name>
    <dbReference type="NCBI Taxonomy" id="1348612"/>
    <lineage>
        <taxon>Eukaryota</taxon>
        <taxon>Fungi</taxon>
        <taxon>Fungi incertae sedis</taxon>
        <taxon>Mucoromycota</taxon>
        <taxon>Glomeromycotina</taxon>
        <taxon>Glomeromycetes</taxon>
        <taxon>Diversisporales</taxon>
        <taxon>Diversisporaceae</taxon>
        <taxon>Diversispora</taxon>
    </lineage>
</organism>
<dbReference type="EMBL" id="PQFF01000117">
    <property type="protein sequence ID" value="RHZ81033.1"/>
    <property type="molecule type" value="Genomic_DNA"/>
</dbReference>
<comment type="caution">
    <text evidence="1">The sequence shown here is derived from an EMBL/GenBank/DDBJ whole genome shotgun (WGS) entry which is preliminary data.</text>
</comment>
<accession>A0A397J7Q1</accession>
<protein>
    <recommendedName>
        <fullName evidence="3">BTB domain-containing protein</fullName>
    </recommendedName>
</protein>
<dbReference type="OrthoDB" id="2315116at2759"/>
<name>A0A397J7Q1_9GLOM</name>
<evidence type="ECO:0000313" key="2">
    <source>
        <dbReference type="Proteomes" id="UP000266861"/>
    </source>
</evidence>
<evidence type="ECO:0008006" key="3">
    <source>
        <dbReference type="Google" id="ProtNLM"/>
    </source>
</evidence>
<evidence type="ECO:0000313" key="1">
    <source>
        <dbReference type="EMBL" id="RHZ81033.1"/>
    </source>
</evidence>
<dbReference type="Proteomes" id="UP000266861">
    <property type="component" value="Unassembled WGS sequence"/>
</dbReference>